<evidence type="ECO:0000313" key="2">
    <source>
        <dbReference type="Proteomes" id="UP000054359"/>
    </source>
</evidence>
<protein>
    <submittedName>
        <fullName evidence="1">Uncharacterized protein</fullName>
    </submittedName>
</protein>
<dbReference type="EMBL" id="KK112695">
    <property type="protein sequence ID" value="KFM58302.1"/>
    <property type="molecule type" value="Genomic_DNA"/>
</dbReference>
<name>A0A087SZL3_STEMI</name>
<dbReference type="AlphaFoldDB" id="A0A087SZL3"/>
<reference evidence="1 2" key="1">
    <citation type="submission" date="2013-11" db="EMBL/GenBank/DDBJ databases">
        <title>Genome sequencing of Stegodyphus mimosarum.</title>
        <authorList>
            <person name="Bechsgaard J."/>
        </authorList>
    </citation>
    <scope>NUCLEOTIDE SEQUENCE [LARGE SCALE GENOMIC DNA]</scope>
</reference>
<sequence>MEHVGDRNAGLNSVPEHLRTYRDLAGFRIVAPWSTLVCE</sequence>
<gene>
    <name evidence="1" type="ORF">X975_22321</name>
</gene>
<organism evidence="1 2">
    <name type="scientific">Stegodyphus mimosarum</name>
    <name type="common">African social velvet spider</name>
    <dbReference type="NCBI Taxonomy" id="407821"/>
    <lineage>
        <taxon>Eukaryota</taxon>
        <taxon>Metazoa</taxon>
        <taxon>Ecdysozoa</taxon>
        <taxon>Arthropoda</taxon>
        <taxon>Chelicerata</taxon>
        <taxon>Arachnida</taxon>
        <taxon>Araneae</taxon>
        <taxon>Araneomorphae</taxon>
        <taxon>Entelegynae</taxon>
        <taxon>Eresoidea</taxon>
        <taxon>Eresidae</taxon>
        <taxon>Stegodyphus</taxon>
    </lineage>
</organism>
<feature type="non-terminal residue" evidence="1">
    <location>
        <position position="39"/>
    </location>
</feature>
<keyword evidence="2" id="KW-1185">Reference proteome</keyword>
<accession>A0A087SZL3</accession>
<proteinExistence type="predicted"/>
<dbReference type="Proteomes" id="UP000054359">
    <property type="component" value="Unassembled WGS sequence"/>
</dbReference>
<dbReference type="OrthoDB" id="6407141at2759"/>
<evidence type="ECO:0000313" key="1">
    <source>
        <dbReference type="EMBL" id="KFM58302.1"/>
    </source>
</evidence>